<reference evidence="3" key="1">
    <citation type="submission" date="2020-05" db="EMBL/GenBank/DDBJ databases">
        <title>Phylogenomic resolution of chytrid fungi.</title>
        <authorList>
            <person name="Stajich J.E."/>
            <person name="Amses K."/>
            <person name="Simmons R."/>
            <person name="Seto K."/>
            <person name="Myers J."/>
            <person name="Bonds A."/>
            <person name="Quandt C.A."/>
            <person name="Barry K."/>
            <person name="Liu P."/>
            <person name="Grigoriev I."/>
            <person name="Longcore J.E."/>
            <person name="James T.Y."/>
        </authorList>
    </citation>
    <scope>NUCLEOTIDE SEQUENCE</scope>
    <source>
        <strain evidence="3">JEL0379</strain>
    </source>
</reference>
<feature type="region of interest" description="Disordered" evidence="2">
    <location>
        <begin position="364"/>
        <end position="389"/>
    </location>
</feature>
<keyword evidence="4" id="KW-1185">Reference proteome</keyword>
<dbReference type="Proteomes" id="UP001212152">
    <property type="component" value="Unassembled WGS sequence"/>
</dbReference>
<dbReference type="AlphaFoldDB" id="A0AAD5TQT6"/>
<feature type="compositionally biased region" description="Acidic residues" evidence="2">
    <location>
        <begin position="370"/>
        <end position="382"/>
    </location>
</feature>
<protein>
    <submittedName>
        <fullName evidence="3">Uncharacterized protein</fullName>
    </submittedName>
</protein>
<gene>
    <name evidence="3" type="ORF">HDU87_006036</name>
</gene>
<name>A0AAD5TQT6_9FUNG</name>
<keyword evidence="1" id="KW-0175">Coiled coil</keyword>
<evidence type="ECO:0000313" key="3">
    <source>
        <dbReference type="EMBL" id="KAJ3183918.1"/>
    </source>
</evidence>
<evidence type="ECO:0000256" key="1">
    <source>
        <dbReference type="SAM" id="Coils"/>
    </source>
</evidence>
<sequence>MPADPNRMICHSMFRRDKRLRDARINADRAQRELRRDRGELERKERYLLSQLRAHAAKGDIHKAKCLAHQVTHYRVASDRNFEAGVMIDTRAQLMVSNHVVNRAEIEVIKGIRHANKEETLETVQKRHHKYDQRMDMYETMEDIMNEGMDDIYEWGETHRPRGPEFSQEADSALRQGADAKWGREYFERDSAFIRGGPAGLDSNSDSLHINLRLFTPNTDAADRLTPLTLKHPRHTDGTLYKSTTAEPPTTPGASVAIPTLDISVDMLHRILSKDPHAVRSLGLQSGEDGTATRRKKTPWRGSVYDTIFGTARAFRVGEIRGGAVDGDVAPGGVARPRFVPYDFTESLKELGLRSGHVVWVMPLPSPAEESGESSGGEESDGGEYPPTL</sequence>
<evidence type="ECO:0000256" key="2">
    <source>
        <dbReference type="SAM" id="MobiDB-lite"/>
    </source>
</evidence>
<dbReference type="Gene3D" id="6.10.140.1230">
    <property type="match status" value="1"/>
</dbReference>
<organism evidence="3 4">
    <name type="scientific">Geranomyces variabilis</name>
    <dbReference type="NCBI Taxonomy" id="109894"/>
    <lineage>
        <taxon>Eukaryota</taxon>
        <taxon>Fungi</taxon>
        <taxon>Fungi incertae sedis</taxon>
        <taxon>Chytridiomycota</taxon>
        <taxon>Chytridiomycota incertae sedis</taxon>
        <taxon>Chytridiomycetes</taxon>
        <taxon>Spizellomycetales</taxon>
        <taxon>Powellomycetaceae</taxon>
        <taxon>Geranomyces</taxon>
    </lineage>
</organism>
<feature type="coiled-coil region" evidence="1">
    <location>
        <begin position="20"/>
        <end position="47"/>
    </location>
</feature>
<comment type="caution">
    <text evidence="3">The sequence shown here is derived from an EMBL/GenBank/DDBJ whole genome shotgun (WGS) entry which is preliminary data.</text>
</comment>
<accession>A0AAD5TQT6</accession>
<feature type="region of interest" description="Disordered" evidence="2">
    <location>
        <begin position="230"/>
        <end position="253"/>
    </location>
</feature>
<dbReference type="EMBL" id="JADGJQ010000005">
    <property type="protein sequence ID" value="KAJ3183918.1"/>
    <property type="molecule type" value="Genomic_DNA"/>
</dbReference>
<proteinExistence type="predicted"/>
<evidence type="ECO:0000313" key="4">
    <source>
        <dbReference type="Proteomes" id="UP001212152"/>
    </source>
</evidence>